<sequence>MKSNKSASACKKGNLLMRPASRLALLLMVVAALLPVSCSKDYLDRAPRGGIEGTTLNNKKSVDALLIGAYAALDGQNVGAANPWESSPDNWIYGSVAGGDAHKGSDGTDQPAIIPIANFNSDPSNGFFNSKWVAVYEGISRTNLVLQKAKLAEDMTDEERTGANAEARFLRGYYYFDLKKMFNMVPWISDTTNGYNVSNEKDIWPLIEADFKFAMDSLPETQPEVGRANKWAAEAFLAKTYLYQHKYAEAKTLFDEVIAKGQTSNGLRYALTQKFEDNFDAAAKNNSESVFAIQMVANDGTNGIANANQGDMLNFPYGNSPFGCCGFYQPTQDLVNSYRTDAAGLPYLDDYNQHAVKSDMGVPSDKAFTPDNGNLDPRLDWTAGRRGIPYHDWGLHPGRDWIRDQNYSGPYAPKKNVYWQYNEDKYHDANSWAPGSAINVVVMRFADVLLMAAECEAQLNNLAKAETYVNQVRNRAANTAGWLYKYKDNAKPLDGFSTTPAAHYVIKPYPGGAFTTKAYALKAIYFERKLELAMEGQRFFDLVRWGIAATALNNFFAYEGKLTSDIRNGHFNSGKNDYYPIPQTQIDRSSVNGTATLKQNPGY</sequence>
<comment type="caution">
    <text evidence="8">The sequence shown here is derived from an EMBL/GenBank/DDBJ whole genome shotgun (WGS) entry which is preliminary data.</text>
</comment>
<keyword evidence="5" id="KW-0998">Cell outer membrane</keyword>
<comment type="similarity">
    <text evidence="2">Belongs to the SusD family.</text>
</comment>
<feature type="domain" description="RagB/SusD" evidence="6">
    <location>
        <begin position="288"/>
        <end position="603"/>
    </location>
</feature>
<dbReference type="InterPro" id="IPR011990">
    <property type="entry name" value="TPR-like_helical_dom_sf"/>
</dbReference>
<dbReference type="InterPro" id="IPR012944">
    <property type="entry name" value="SusD_RagB_dom"/>
</dbReference>
<dbReference type="Pfam" id="PF14322">
    <property type="entry name" value="SusD-like_3"/>
    <property type="match status" value="1"/>
</dbReference>
<dbReference type="SUPFAM" id="SSF48452">
    <property type="entry name" value="TPR-like"/>
    <property type="match status" value="1"/>
</dbReference>
<dbReference type="Pfam" id="PF07980">
    <property type="entry name" value="SusD_RagB"/>
    <property type="match status" value="1"/>
</dbReference>
<dbReference type="EMBL" id="BAABFN010000001">
    <property type="protein sequence ID" value="GAA4304505.1"/>
    <property type="molecule type" value="Genomic_DNA"/>
</dbReference>
<evidence type="ECO:0000256" key="3">
    <source>
        <dbReference type="ARBA" id="ARBA00022729"/>
    </source>
</evidence>
<feature type="domain" description="SusD-like N-terminal" evidence="7">
    <location>
        <begin position="41"/>
        <end position="242"/>
    </location>
</feature>
<dbReference type="Gene3D" id="1.25.40.390">
    <property type="match status" value="1"/>
</dbReference>
<evidence type="ECO:0000256" key="5">
    <source>
        <dbReference type="ARBA" id="ARBA00023237"/>
    </source>
</evidence>
<evidence type="ECO:0000259" key="7">
    <source>
        <dbReference type="Pfam" id="PF14322"/>
    </source>
</evidence>
<evidence type="ECO:0000256" key="1">
    <source>
        <dbReference type="ARBA" id="ARBA00004442"/>
    </source>
</evidence>
<evidence type="ECO:0000313" key="9">
    <source>
        <dbReference type="Proteomes" id="UP001501207"/>
    </source>
</evidence>
<reference evidence="9" key="1">
    <citation type="journal article" date="2019" name="Int. J. Syst. Evol. Microbiol.">
        <title>The Global Catalogue of Microorganisms (GCM) 10K type strain sequencing project: providing services to taxonomists for standard genome sequencing and annotation.</title>
        <authorList>
            <consortium name="The Broad Institute Genomics Platform"/>
            <consortium name="The Broad Institute Genome Sequencing Center for Infectious Disease"/>
            <person name="Wu L."/>
            <person name="Ma J."/>
        </authorList>
    </citation>
    <scope>NUCLEOTIDE SEQUENCE [LARGE SCALE GENOMIC DNA]</scope>
    <source>
        <strain evidence="9">JCM 17664</strain>
    </source>
</reference>
<evidence type="ECO:0000259" key="6">
    <source>
        <dbReference type="Pfam" id="PF07980"/>
    </source>
</evidence>
<keyword evidence="3" id="KW-0732">Signal</keyword>
<evidence type="ECO:0000256" key="2">
    <source>
        <dbReference type="ARBA" id="ARBA00006275"/>
    </source>
</evidence>
<evidence type="ECO:0000313" key="8">
    <source>
        <dbReference type="EMBL" id="GAA4304505.1"/>
    </source>
</evidence>
<comment type="subcellular location">
    <subcellularLocation>
        <location evidence="1">Cell outer membrane</location>
    </subcellularLocation>
</comment>
<dbReference type="RefSeq" id="WP_344976037.1">
    <property type="nucleotide sequence ID" value="NZ_BAABFN010000001.1"/>
</dbReference>
<name>A0ABP8FIB7_9BACT</name>
<organism evidence="8 9">
    <name type="scientific">Compostibacter hankyongensis</name>
    <dbReference type="NCBI Taxonomy" id="1007089"/>
    <lineage>
        <taxon>Bacteria</taxon>
        <taxon>Pseudomonadati</taxon>
        <taxon>Bacteroidota</taxon>
        <taxon>Chitinophagia</taxon>
        <taxon>Chitinophagales</taxon>
        <taxon>Chitinophagaceae</taxon>
        <taxon>Compostibacter</taxon>
    </lineage>
</organism>
<keyword evidence="4" id="KW-0472">Membrane</keyword>
<keyword evidence="9" id="KW-1185">Reference proteome</keyword>
<protein>
    <submittedName>
        <fullName evidence="8">RagB/SusD family nutrient uptake outer membrane protein</fullName>
    </submittedName>
</protein>
<accession>A0ABP8FIB7</accession>
<gene>
    <name evidence="8" type="ORF">GCM10023143_09030</name>
</gene>
<dbReference type="Proteomes" id="UP001501207">
    <property type="component" value="Unassembled WGS sequence"/>
</dbReference>
<evidence type="ECO:0000256" key="4">
    <source>
        <dbReference type="ARBA" id="ARBA00023136"/>
    </source>
</evidence>
<dbReference type="InterPro" id="IPR033985">
    <property type="entry name" value="SusD-like_N"/>
</dbReference>
<proteinExistence type="inferred from homology"/>